<dbReference type="InterPro" id="IPR020472">
    <property type="entry name" value="WD40_PAC1"/>
</dbReference>
<accession>A0A034VQC4</accession>
<dbReference type="OMA" id="RIMVYNF"/>
<dbReference type="SUPFAM" id="SSF50978">
    <property type="entry name" value="WD40 repeat-like"/>
    <property type="match status" value="2"/>
</dbReference>
<dbReference type="InterPro" id="IPR050630">
    <property type="entry name" value="WD_repeat_EMAP"/>
</dbReference>
<evidence type="ECO:0000313" key="14">
    <source>
        <dbReference type="EMBL" id="JAC45511.1"/>
    </source>
</evidence>
<evidence type="ECO:0000256" key="11">
    <source>
        <dbReference type="ARBA" id="ARBA00046056"/>
    </source>
</evidence>
<comment type="subunit">
    <text evidence="12">Microtubule inner protein component of sperm flagellar doublet microtubules. Interacts with BRCA2. Interacts with the CCT chaperonin complex. Interacts with HSP70. Interacts with AK8. Interacts with CFAP45. Interacts with DNAI1. Interacts with IQDC.</text>
</comment>
<evidence type="ECO:0000256" key="4">
    <source>
        <dbReference type="ARBA" id="ARBA00022574"/>
    </source>
</evidence>
<evidence type="ECO:0000256" key="2">
    <source>
        <dbReference type="ARBA" id="ARBA00004496"/>
    </source>
</evidence>
<evidence type="ECO:0000256" key="1">
    <source>
        <dbReference type="ARBA" id="ARBA00004230"/>
    </source>
</evidence>
<dbReference type="AlphaFoldDB" id="A0A034VQC4"/>
<dbReference type="PANTHER" id="PTHR13720:SF14">
    <property type="entry name" value="CILIA- AND FLAGELLA-ASSOCIATED PROTEIN 52"/>
    <property type="match status" value="1"/>
</dbReference>
<gene>
    <name evidence="14" type="primary">WDR16</name>
    <name evidence="16" type="synonym">LOC105233421</name>
</gene>
<reference evidence="16" key="2">
    <citation type="submission" date="2025-05" db="UniProtKB">
        <authorList>
            <consortium name="RefSeq"/>
        </authorList>
    </citation>
    <scope>IDENTIFICATION</scope>
    <source>
        <tissue evidence="16">Adult</tissue>
    </source>
</reference>
<dbReference type="InterPro" id="IPR036322">
    <property type="entry name" value="WD40_repeat_dom_sf"/>
</dbReference>
<organism evidence="14">
    <name type="scientific">Bactrocera dorsalis</name>
    <name type="common">Oriental fruit fly</name>
    <name type="synonym">Dacus dorsalis</name>
    <dbReference type="NCBI Taxonomy" id="27457"/>
    <lineage>
        <taxon>Eukaryota</taxon>
        <taxon>Metazoa</taxon>
        <taxon>Ecdysozoa</taxon>
        <taxon>Arthropoda</taxon>
        <taxon>Hexapoda</taxon>
        <taxon>Insecta</taxon>
        <taxon>Pterygota</taxon>
        <taxon>Neoptera</taxon>
        <taxon>Endopterygota</taxon>
        <taxon>Diptera</taxon>
        <taxon>Brachycera</taxon>
        <taxon>Muscomorpha</taxon>
        <taxon>Tephritoidea</taxon>
        <taxon>Tephritidae</taxon>
        <taxon>Bactrocera</taxon>
        <taxon>Bactrocera</taxon>
    </lineage>
</organism>
<keyword evidence="6 16" id="KW-0282">Flagellum</keyword>
<name>A0A034VQC4_BACDO</name>
<protein>
    <recommendedName>
        <fullName evidence="10">Cilia- and flagella-associated protein 52</fullName>
    </recommendedName>
</protein>
<dbReference type="GO" id="GO:0005930">
    <property type="term" value="C:axoneme"/>
    <property type="evidence" value="ECO:0007669"/>
    <property type="project" value="UniProtKB-ARBA"/>
</dbReference>
<dbReference type="EMBL" id="GAKP01013439">
    <property type="protein sequence ID" value="JAC45513.1"/>
    <property type="molecule type" value="Transcribed_RNA"/>
</dbReference>
<dbReference type="InterPro" id="IPR019775">
    <property type="entry name" value="WD40_repeat_CS"/>
</dbReference>
<comment type="function">
    <text evidence="11">Microtubule inner protein (MIP) part of the dynein-decorated doublet microtubules (DMTs) in cilia axoneme. Important for proper ciliary and flagellar beating. May act in cooperation with CFAP45 and axonemal dynein subunit DNAH11. May play a role in cell growth and/or survival.</text>
</comment>
<dbReference type="RefSeq" id="XP_049317729.1">
    <property type="nucleotide sequence ID" value="XM_049461772.1"/>
</dbReference>
<keyword evidence="4 13" id="KW-0853">WD repeat</keyword>
<dbReference type="EMBL" id="GAKP01013441">
    <property type="protein sequence ID" value="JAC45511.1"/>
    <property type="molecule type" value="Transcribed_RNA"/>
</dbReference>
<keyword evidence="15" id="KW-1185">Reference proteome</keyword>
<dbReference type="PROSITE" id="PS00678">
    <property type="entry name" value="WD_REPEATS_1"/>
    <property type="match status" value="1"/>
</dbReference>
<evidence type="ECO:0000256" key="6">
    <source>
        <dbReference type="ARBA" id="ARBA00022846"/>
    </source>
</evidence>
<reference evidence="14" key="1">
    <citation type="journal article" date="2014" name="BMC Genomics">
        <title>Characterizing the developmental transcriptome of the oriental fruit fly, Bactrocera dorsalis (Diptera: Tephritidae) through comparative genomic analysis with Drosophila melanogaster utilizing modENCODE datasets.</title>
        <authorList>
            <person name="Geib S.M."/>
            <person name="Calla B."/>
            <person name="Hall B."/>
            <person name="Hou S."/>
            <person name="Manoukis N.C."/>
        </authorList>
    </citation>
    <scope>NUCLEOTIDE SEQUENCE</scope>
    <source>
        <strain evidence="14">Punador</strain>
    </source>
</reference>
<dbReference type="SMART" id="SM00320">
    <property type="entry name" value="WD40"/>
    <property type="match status" value="11"/>
</dbReference>
<dbReference type="Proteomes" id="UP001652620">
    <property type="component" value="Unplaced"/>
</dbReference>
<keyword evidence="8" id="KW-0966">Cell projection</keyword>
<sequence>MSDLLVEVKKLEPRAIFGANGKVENGVQLHPDKVSMIYSLGNKIGIANTLNNKQEFLSGHTHAVSCLTISKSGQYLASGQRNHMGFPAYVIMWDFATRKQLARHDLHKVLVQSISFTADEKCLVSVGGKDDGTVIVLDTEARTPICQTPAARSISGNALTVCSLHNSPSHFIVAGDRHLRMWSIQREQKKLHVHDMHVGKLQRIYTGMQVDEKDEYLYLGTMTGDIVKVALKCCDPVNVTQIGMTASMLGAFGKHNPRKPYGKDCERYVNGVRHLCIVKKGLILVGAGDGTLELVEERKDVTLEMMKNYPSPTWPIFRTLKRANVYAAVTSLVRTKTTTDEFIVSTDQNEIWFLNIVKFSCKLLRTCHRKPVNQIVFPKNLSTVFASAGYQSIRIWSIGRLREILRIMVYNFKCVSLQFTNDGSSIVSAWNDGVIRAFTPITGRLIYAIPNAHNKGCSALRVSSTGRLLVTGGVEGQVRVWKIEPYRQSLIGVLKDHSGPISSLDFNHLDTEIISACVDGSCVIWDVNRMTRKFVVTSNTQFMCARYFPTGVQLLACGSDGRISYWMVYNGSLIRELHGTKKNSINFLDINATGDYFLTVSSDQTVKMWDYNRGITVCAGYEHSSPVLSCAFSPNGRLFVTGSVDGAIIIWDVPQEFWGKPNPPPQTAVPETASKAEATAQTAPRTSKPENIENLLKSSAKDNVCCIECPPINMKQQPDINCDYIPDIKKC</sequence>
<dbReference type="PRINTS" id="PR00320">
    <property type="entry name" value="GPROTEINBRPT"/>
</dbReference>
<evidence type="ECO:0000256" key="10">
    <source>
        <dbReference type="ARBA" id="ARBA00029552"/>
    </source>
</evidence>
<evidence type="ECO:0000256" key="12">
    <source>
        <dbReference type="ARBA" id="ARBA00047117"/>
    </source>
</evidence>
<dbReference type="InterPro" id="IPR001680">
    <property type="entry name" value="WD40_rpt"/>
</dbReference>
<dbReference type="Gene3D" id="2.130.10.10">
    <property type="entry name" value="YVTN repeat-like/Quinoprotein amine dehydrogenase"/>
    <property type="match status" value="3"/>
</dbReference>
<dbReference type="InterPro" id="IPR015943">
    <property type="entry name" value="WD40/YVTN_repeat-like_dom_sf"/>
</dbReference>
<feature type="repeat" description="WD" evidence="13">
    <location>
        <begin position="450"/>
        <end position="484"/>
    </location>
</feature>
<evidence type="ECO:0000256" key="7">
    <source>
        <dbReference type="ARBA" id="ARBA00023069"/>
    </source>
</evidence>
<feature type="repeat" description="WD" evidence="13">
    <location>
        <begin position="578"/>
        <end position="619"/>
    </location>
</feature>
<dbReference type="PROSITE" id="PS50294">
    <property type="entry name" value="WD_REPEATS_REGION"/>
    <property type="match status" value="3"/>
</dbReference>
<evidence type="ECO:0000256" key="13">
    <source>
        <dbReference type="PROSITE-ProRule" id="PRU00221"/>
    </source>
</evidence>
<evidence type="ECO:0000313" key="16">
    <source>
        <dbReference type="RefSeq" id="XP_049317729.1"/>
    </source>
</evidence>
<proteinExistence type="inferred from homology"/>
<comment type="subcellular location">
    <subcellularLocation>
        <location evidence="1">Cell projection</location>
        <location evidence="1">Cilium</location>
        <location evidence="1">Flagellum</location>
    </subcellularLocation>
    <subcellularLocation>
        <location evidence="2">Cytoplasm</location>
    </subcellularLocation>
</comment>
<dbReference type="GO" id="GO:0031514">
    <property type="term" value="C:motile cilium"/>
    <property type="evidence" value="ECO:0007669"/>
    <property type="project" value="UniProtKB-SubCell"/>
</dbReference>
<evidence type="ECO:0000256" key="8">
    <source>
        <dbReference type="ARBA" id="ARBA00023273"/>
    </source>
</evidence>
<feature type="repeat" description="WD" evidence="13">
    <location>
        <begin position="494"/>
        <end position="535"/>
    </location>
</feature>
<keyword evidence="3" id="KW-0963">Cytoplasm</keyword>
<dbReference type="PROSITE" id="PS50082">
    <property type="entry name" value="WD_REPEATS_2"/>
    <property type="match status" value="4"/>
</dbReference>
<evidence type="ECO:0000256" key="5">
    <source>
        <dbReference type="ARBA" id="ARBA00022737"/>
    </source>
</evidence>
<evidence type="ECO:0000256" key="3">
    <source>
        <dbReference type="ARBA" id="ARBA00022490"/>
    </source>
</evidence>
<dbReference type="Pfam" id="PF00400">
    <property type="entry name" value="WD40"/>
    <property type="match status" value="5"/>
</dbReference>
<dbReference type="OrthoDB" id="6252103at2759"/>
<dbReference type="CDD" id="cd00200">
    <property type="entry name" value="WD40"/>
    <property type="match status" value="1"/>
</dbReference>
<keyword evidence="5" id="KW-0677">Repeat</keyword>
<dbReference type="PANTHER" id="PTHR13720">
    <property type="entry name" value="WD-40 REPEAT PROTEIN"/>
    <property type="match status" value="1"/>
</dbReference>
<keyword evidence="7" id="KW-0969">Cilium</keyword>
<comment type="similarity">
    <text evidence="9">Belongs to the CFAP52 family.</text>
</comment>
<feature type="repeat" description="WD" evidence="13">
    <location>
        <begin position="620"/>
        <end position="653"/>
    </location>
</feature>
<evidence type="ECO:0000313" key="15">
    <source>
        <dbReference type="Proteomes" id="UP001652620"/>
    </source>
</evidence>
<evidence type="ECO:0000256" key="9">
    <source>
        <dbReference type="ARBA" id="ARBA00029456"/>
    </source>
</evidence>